<dbReference type="InterPro" id="IPR007159">
    <property type="entry name" value="SpoVT-AbrB_dom"/>
</dbReference>
<reference evidence="2 3" key="1">
    <citation type="submission" date="2020-07" db="EMBL/GenBank/DDBJ databases">
        <title>Sequencing the genomes of 1000 actinobacteria strains.</title>
        <authorList>
            <person name="Klenk H.-P."/>
        </authorList>
    </citation>
    <scope>NUCLEOTIDE SEQUENCE [LARGE SCALE GENOMIC DNA]</scope>
    <source>
        <strain evidence="2 3">DSM 15166</strain>
    </source>
</reference>
<name>A0A853DX19_9MICO</name>
<dbReference type="EMBL" id="JACCHJ010000001">
    <property type="protein sequence ID" value="NYK10665.1"/>
    <property type="molecule type" value="Genomic_DNA"/>
</dbReference>
<feature type="domain" description="SpoVT-AbrB" evidence="1">
    <location>
        <begin position="7"/>
        <end position="54"/>
    </location>
</feature>
<gene>
    <name evidence="2" type="ORF">HNR14_002546</name>
</gene>
<keyword evidence="3" id="KW-1185">Reference proteome</keyword>
<dbReference type="SMART" id="SM00966">
    <property type="entry name" value="SpoVT_AbrB"/>
    <property type="match status" value="1"/>
</dbReference>
<proteinExistence type="predicted"/>
<sequence length="104" mass="11647">MSYHGFVAIQGRGVVALPAELRRRHGLDEAGVQMEITERDDGVIELRPTIPVPADQAWFWAERWQQREREVDAHIAAGDLSTDASTDDFLATLDALADEETSER</sequence>
<organism evidence="2 3">
    <name type="scientific">Leifsonia naganoensis</name>
    <dbReference type="NCBI Taxonomy" id="150025"/>
    <lineage>
        <taxon>Bacteria</taxon>
        <taxon>Bacillati</taxon>
        <taxon>Actinomycetota</taxon>
        <taxon>Actinomycetes</taxon>
        <taxon>Micrococcales</taxon>
        <taxon>Microbacteriaceae</taxon>
        <taxon>Leifsonia</taxon>
    </lineage>
</organism>
<accession>A0A853DX19</accession>
<comment type="caution">
    <text evidence="2">The sequence shown here is derived from an EMBL/GenBank/DDBJ whole genome shotgun (WGS) entry which is preliminary data.</text>
</comment>
<dbReference type="RefSeq" id="WP_179701364.1">
    <property type="nucleotide sequence ID" value="NZ_BAAAHA010000005.1"/>
</dbReference>
<dbReference type="Proteomes" id="UP000521075">
    <property type="component" value="Unassembled WGS sequence"/>
</dbReference>
<keyword evidence="2" id="KW-0238">DNA-binding</keyword>
<evidence type="ECO:0000313" key="3">
    <source>
        <dbReference type="Proteomes" id="UP000521075"/>
    </source>
</evidence>
<protein>
    <submittedName>
        <fullName evidence="2">Bifunctional DNA-binding transcriptional regulator/antitoxin component of YhaV-PrlF toxin-antitoxin module</fullName>
    </submittedName>
</protein>
<dbReference type="AlphaFoldDB" id="A0A853DX19"/>
<evidence type="ECO:0000259" key="1">
    <source>
        <dbReference type="SMART" id="SM00966"/>
    </source>
</evidence>
<evidence type="ECO:0000313" key="2">
    <source>
        <dbReference type="EMBL" id="NYK10665.1"/>
    </source>
</evidence>
<dbReference type="GO" id="GO:0003677">
    <property type="term" value="F:DNA binding"/>
    <property type="evidence" value="ECO:0007669"/>
    <property type="project" value="UniProtKB-KW"/>
</dbReference>